<protein>
    <submittedName>
        <fullName evidence="3">Polysaccharide biosynthesis protein CapD</fullName>
    </submittedName>
</protein>
<comment type="similarity">
    <text evidence="1">Belongs to the polysaccharide synthase family.</text>
</comment>
<name>F3KMX8_9ARCH</name>
<dbReference type="InterPro" id="IPR036291">
    <property type="entry name" value="NAD(P)-bd_dom_sf"/>
</dbReference>
<dbReference type="HOGENOM" id="CLU_013560_4_1_2"/>
<dbReference type="AlphaFoldDB" id="F3KMX8"/>
<accession>F3KMX8</accession>
<dbReference type="InterPro" id="IPR051203">
    <property type="entry name" value="Polysaccharide_Synthase-Rel"/>
</dbReference>
<dbReference type="Proteomes" id="UP000004348">
    <property type="component" value="Chromosome"/>
</dbReference>
<dbReference type="InterPro" id="IPR003869">
    <property type="entry name" value="Polysac_CapD-like"/>
</dbReference>
<dbReference type="PANTHER" id="PTHR43318">
    <property type="entry name" value="UDP-N-ACETYLGLUCOSAMINE 4,6-DEHYDRATASE"/>
    <property type="match status" value="1"/>
</dbReference>
<sequence length="335" mass="38294">MFDNKKILITGGTGSLGQALTQRLLQKNVKTIRILSRNENKQIEMESKFNDERLRFFLGDIRDKERLVRATENIDYVFHAAALKHVPKIEYNPFEAIKTNVIGSQNVIDACLEANVEKAICIGTDKAVSPLNTYGATKLLMEKLFVTANNYLDPKKHPTKFIAVRYGNVLGSSGSVVPKFIEQLKNKNKITITDNQMTRFSITMDDALNFILKAAEYGQGSEIFVPKIRAYTIFDIKQAISEILGDYGEEIVGIRPGEKLHETLINNEEIRYSWEYKDLYLITNPLYPMFHPTVINDTYQGIKKLNKFERYSSDLVEKIPKNELKQILKESDLLS</sequence>
<dbReference type="Pfam" id="PF02719">
    <property type="entry name" value="Polysacc_synt_2"/>
    <property type="match status" value="1"/>
</dbReference>
<dbReference type="PANTHER" id="PTHR43318:SF2">
    <property type="entry name" value="UDP-N-ACETYLGLUCOSAMINE 4,6-DEHYDRATASE (INVERTING)"/>
    <property type="match status" value="1"/>
</dbReference>
<evidence type="ECO:0000259" key="2">
    <source>
        <dbReference type="Pfam" id="PF02719"/>
    </source>
</evidence>
<feature type="domain" description="Polysaccharide biosynthesis protein CapD-like" evidence="2">
    <location>
        <begin position="7"/>
        <end position="282"/>
    </location>
</feature>
<dbReference type="EMBL" id="AEGP01000066">
    <property type="protein sequence ID" value="EGG41212.1"/>
    <property type="molecule type" value="Genomic_DNA"/>
</dbReference>
<dbReference type="STRING" id="886738.Nlim_2021"/>
<dbReference type="CDD" id="cd05237">
    <property type="entry name" value="UDP_invert_4-6DH_SDR_e"/>
    <property type="match status" value="1"/>
</dbReference>
<organism evidence="3">
    <name type="scientific">Candidatus Nitrosarchaeum limnium SFB1</name>
    <dbReference type="NCBI Taxonomy" id="886738"/>
    <lineage>
        <taxon>Archaea</taxon>
        <taxon>Nitrososphaerota</taxon>
        <taxon>Nitrososphaeria</taxon>
        <taxon>Nitrosopumilales</taxon>
        <taxon>Nitrosopumilaceae</taxon>
        <taxon>Nitrosarchaeum</taxon>
    </lineage>
</organism>
<dbReference type="PATRIC" id="fig|886738.10.peg.2151"/>
<gene>
    <name evidence="3" type="ORF">Nlim_2021</name>
</gene>
<comment type="caution">
    <text evidence="3">The sequence shown here is derived from an EMBL/GenBank/DDBJ whole genome shotgun (WGS) entry which is preliminary data.</text>
</comment>
<evidence type="ECO:0000313" key="3">
    <source>
        <dbReference type="EMBL" id="EGG41212.1"/>
    </source>
</evidence>
<dbReference type="Gene3D" id="3.40.50.720">
    <property type="entry name" value="NAD(P)-binding Rossmann-like Domain"/>
    <property type="match status" value="1"/>
</dbReference>
<evidence type="ECO:0000256" key="1">
    <source>
        <dbReference type="ARBA" id="ARBA00007430"/>
    </source>
</evidence>
<reference evidence="3" key="1">
    <citation type="journal article" date="2011" name="PLoS ONE">
        <title>Genome of a low-salinity ammonia-oxidizing archaeon determined by single-cell and metagenomic analysis.</title>
        <authorList>
            <person name="Blainey P.C."/>
            <person name="Mosier A.C."/>
            <person name="Potanina A."/>
            <person name="Francis C.A."/>
            <person name="Quake S.R."/>
        </authorList>
    </citation>
    <scope>NUCLEOTIDE SEQUENCE [LARGE SCALE GENOMIC DNA]</scope>
    <source>
        <strain evidence="3">SFB1</strain>
    </source>
</reference>
<proteinExistence type="inferred from homology"/>
<dbReference type="SUPFAM" id="SSF51735">
    <property type="entry name" value="NAD(P)-binding Rossmann-fold domains"/>
    <property type="match status" value="1"/>
</dbReference>